<dbReference type="Proteomes" id="UP001500037">
    <property type="component" value="Unassembled WGS sequence"/>
</dbReference>
<dbReference type="EMBL" id="BAAALF010000014">
    <property type="protein sequence ID" value="GAA1224614.1"/>
    <property type="molecule type" value="Genomic_DNA"/>
</dbReference>
<name>A0ABP4GGV4_9ACTN</name>
<dbReference type="InterPro" id="IPR011989">
    <property type="entry name" value="ARM-like"/>
</dbReference>
<evidence type="ECO:0000313" key="2">
    <source>
        <dbReference type="Proteomes" id="UP001500037"/>
    </source>
</evidence>
<proteinExistence type="predicted"/>
<keyword evidence="2" id="KW-1185">Reference proteome</keyword>
<dbReference type="Gene3D" id="1.25.10.10">
    <property type="entry name" value="Leucine-rich Repeat Variant"/>
    <property type="match status" value="2"/>
</dbReference>
<evidence type="ECO:0000313" key="1">
    <source>
        <dbReference type="EMBL" id="GAA1224614.1"/>
    </source>
</evidence>
<comment type="caution">
    <text evidence="1">The sequence shown here is derived from an EMBL/GenBank/DDBJ whole genome shotgun (WGS) entry which is preliminary data.</text>
</comment>
<reference evidence="2" key="1">
    <citation type="journal article" date="2019" name="Int. J. Syst. Evol. Microbiol.">
        <title>The Global Catalogue of Microorganisms (GCM) 10K type strain sequencing project: providing services to taxonomists for standard genome sequencing and annotation.</title>
        <authorList>
            <consortium name="The Broad Institute Genomics Platform"/>
            <consortium name="The Broad Institute Genome Sequencing Center for Infectious Disease"/>
            <person name="Wu L."/>
            <person name="Ma J."/>
        </authorList>
    </citation>
    <scope>NUCLEOTIDE SEQUENCE [LARGE SCALE GENOMIC DNA]</scope>
    <source>
        <strain evidence="2">JCM 13004</strain>
    </source>
</reference>
<gene>
    <name evidence="1" type="ORF">GCM10009665_13550</name>
</gene>
<protein>
    <recommendedName>
        <fullName evidence="3">Leucine rich repeat (LRR) protein</fullName>
    </recommendedName>
</protein>
<accession>A0ABP4GGV4</accession>
<sequence length="491" mass="54446">MDADALTPVHLDEVMDGLATNAALPAPMVRRMFAWRRGMGKVAKRPDLTEDMIAEIIAIDDHWLLHGLALNDRLPDRFRVRLATHRDEAVRAALVVHAATAPRAMFEQLIDDPDRQVREYLAGGHHTPPDLRARLVADLDPAIRAALAKHWTQAPEAIRRILLTDPEAAVRAAACSTYYARRPHPVPPSDLLSALLADPVTRAGAVIHAVLDADTLRRLAEDPSSTVRAELARHPDLPPSVRDVLAVDPALSVRVKVFARPDTPEHVRAQIHASIHELSRSTADPGDDADDETLLEWFENEFAPTELRILRLPWVTADPVPHVDSPYVSFRVSAAASRVLPAEAVARLLDDEEELVRLTMASSAPHLVDPATAESIERRYRPRGDKFTFWWDKKEVLTFPPAALRRFATDPEPRLRSFAPRDPDLPSDLAEKLAADPEDRVRRAVAPHGNLPLRSLLRLLADPSQRVAEAAAASPFLPVEHMERLLARAGL</sequence>
<organism evidence="1 2">
    <name type="scientific">Kitasatospora nipponensis</name>
    <dbReference type="NCBI Taxonomy" id="258049"/>
    <lineage>
        <taxon>Bacteria</taxon>
        <taxon>Bacillati</taxon>
        <taxon>Actinomycetota</taxon>
        <taxon>Actinomycetes</taxon>
        <taxon>Kitasatosporales</taxon>
        <taxon>Streptomycetaceae</taxon>
        <taxon>Kitasatospora</taxon>
    </lineage>
</organism>
<dbReference type="RefSeq" id="WP_344440297.1">
    <property type="nucleotide sequence ID" value="NZ_BAAALF010000014.1"/>
</dbReference>
<evidence type="ECO:0008006" key="3">
    <source>
        <dbReference type="Google" id="ProtNLM"/>
    </source>
</evidence>